<dbReference type="EMBL" id="AYZR01000008">
    <property type="protein sequence ID" value="KRM93961.1"/>
    <property type="molecule type" value="Genomic_DNA"/>
</dbReference>
<organism evidence="2 3">
    <name type="scientific">Lentilactobacillus senioris DSM 24302 = JCM 17472</name>
    <dbReference type="NCBI Taxonomy" id="1423802"/>
    <lineage>
        <taxon>Bacteria</taxon>
        <taxon>Bacillati</taxon>
        <taxon>Bacillota</taxon>
        <taxon>Bacilli</taxon>
        <taxon>Lactobacillales</taxon>
        <taxon>Lactobacillaceae</taxon>
        <taxon>Lentilactobacillus</taxon>
    </lineage>
</organism>
<dbReference type="GO" id="GO:0016020">
    <property type="term" value="C:membrane"/>
    <property type="evidence" value="ECO:0007669"/>
    <property type="project" value="InterPro"/>
</dbReference>
<protein>
    <submittedName>
        <fullName evidence="2">Bacterial ABC transporter protein EcsB</fullName>
    </submittedName>
</protein>
<accession>A0A0R2D0K7</accession>
<dbReference type="PIRSF" id="PIRSF037259">
    <property type="entry name" value="EcsB_ABC"/>
    <property type="match status" value="1"/>
</dbReference>
<keyword evidence="1" id="KW-0472">Membrane</keyword>
<evidence type="ECO:0000256" key="1">
    <source>
        <dbReference type="SAM" id="Phobius"/>
    </source>
</evidence>
<evidence type="ECO:0000313" key="2">
    <source>
        <dbReference type="EMBL" id="KRM93961.1"/>
    </source>
</evidence>
<reference evidence="2 3" key="1">
    <citation type="journal article" date="2015" name="Genome Announc.">
        <title>Expanding the biotechnology potential of lactobacilli through comparative genomics of 213 strains and associated genera.</title>
        <authorList>
            <person name="Sun Z."/>
            <person name="Harris H.M."/>
            <person name="McCann A."/>
            <person name="Guo C."/>
            <person name="Argimon S."/>
            <person name="Zhang W."/>
            <person name="Yang X."/>
            <person name="Jeffery I.B."/>
            <person name="Cooney J.C."/>
            <person name="Kagawa T.F."/>
            <person name="Liu W."/>
            <person name="Song Y."/>
            <person name="Salvetti E."/>
            <person name="Wrobel A."/>
            <person name="Rasinkangas P."/>
            <person name="Parkhill J."/>
            <person name="Rea M.C."/>
            <person name="O'Sullivan O."/>
            <person name="Ritari J."/>
            <person name="Douillard F.P."/>
            <person name="Paul Ross R."/>
            <person name="Yang R."/>
            <person name="Briner A.E."/>
            <person name="Felis G.E."/>
            <person name="de Vos W.M."/>
            <person name="Barrangou R."/>
            <person name="Klaenhammer T.R."/>
            <person name="Caufield P.W."/>
            <person name="Cui Y."/>
            <person name="Zhang H."/>
            <person name="O'Toole P.W."/>
        </authorList>
    </citation>
    <scope>NUCLEOTIDE SEQUENCE [LARGE SCALE GENOMIC DNA]</scope>
    <source>
        <strain evidence="2 3">DSM 24302</strain>
    </source>
</reference>
<dbReference type="Pfam" id="PF05975">
    <property type="entry name" value="EcsB"/>
    <property type="match status" value="1"/>
</dbReference>
<proteinExistence type="predicted"/>
<feature type="transmembrane region" description="Helical" evidence="1">
    <location>
        <begin position="282"/>
        <end position="298"/>
    </location>
</feature>
<gene>
    <name evidence="2" type="ORF">FC56_GL000682</name>
</gene>
<keyword evidence="1" id="KW-0812">Transmembrane</keyword>
<dbReference type="AlphaFoldDB" id="A0A0R2D0K7"/>
<dbReference type="RefSeq" id="WP_056978419.1">
    <property type="nucleotide sequence ID" value="NZ_AYZR01000008.1"/>
</dbReference>
<feature type="transmembrane region" description="Helical" evidence="1">
    <location>
        <begin position="375"/>
        <end position="394"/>
    </location>
</feature>
<feature type="transmembrane region" description="Helical" evidence="1">
    <location>
        <begin position="20"/>
        <end position="43"/>
    </location>
</feature>
<feature type="transmembrane region" description="Helical" evidence="1">
    <location>
        <begin position="189"/>
        <end position="206"/>
    </location>
</feature>
<feature type="transmembrane region" description="Helical" evidence="1">
    <location>
        <begin position="128"/>
        <end position="154"/>
    </location>
</feature>
<keyword evidence="3" id="KW-1185">Reference proteome</keyword>
<dbReference type="STRING" id="1423802.FC56_GL000682"/>
<evidence type="ECO:0000313" key="3">
    <source>
        <dbReference type="Proteomes" id="UP000051256"/>
    </source>
</evidence>
<name>A0A0R2D0K7_9LACO</name>
<dbReference type="InterPro" id="IPR010288">
    <property type="entry name" value="EcsB_ABC"/>
</dbReference>
<sequence length="402" mass="46189">MKSLYTSRLSNHLTEMFKYLRLVFNDYFVLALLFLIGGLGYSYSNLLKTLSGSEWWLMPLCIVVITLVEQLGNLATLVKEPDFVFLLPREGQMWQYFKPAFSYSFSLAAIIQLVVTIILMPLVQVGHVVTVIQIGALLLTTVAIKGTLLVTDLGYLYRLVSKRSKLLIHYGFPLVVLVIGFYLNYFVAFGISLVVLIGATIFSGEIKKRPLNWREATATENSRMHRVYQFFNLFTDVPALSGNIKRRKWLSPLLNRIELIPKNTYKYLYAHGIIRDNEMSGLFFRLTVIGAVMLFFIHGTYLPIMIAALFIYLIGFQLIPFYHHFDDNVFIHIYPVSLQNKTASFQTVIRWILVIVAIIFAIVVIFVNISSVATILGVIIVELLELVWFLRMYLPRRVQKND</sequence>
<dbReference type="Proteomes" id="UP000051256">
    <property type="component" value="Unassembled WGS sequence"/>
</dbReference>
<comment type="caution">
    <text evidence="2">The sequence shown here is derived from an EMBL/GenBank/DDBJ whole genome shotgun (WGS) entry which is preliminary data.</text>
</comment>
<feature type="transmembrane region" description="Helical" evidence="1">
    <location>
        <begin position="55"/>
        <end position="79"/>
    </location>
</feature>
<keyword evidence="1" id="KW-1133">Transmembrane helix</keyword>
<feature type="transmembrane region" description="Helical" evidence="1">
    <location>
        <begin position="100"/>
        <end position="122"/>
    </location>
</feature>
<feature type="transmembrane region" description="Helical" evidence="1">
    <location>
        <begin position="348"/>
        <end position="369"/>
    </location>
</feature>
<dbReference type="PATRIC" id="fig|1423802.4.peg.693"/>
<feature type="transmembrane region" description="Helical" evidence="1">
    <location>
        <begin position="166"/>
        <end position="183"/>
    </location>
</feature>
<feature type="transmembrane region" description="Helical" evidence="1">
    <location>
        <begin position="304"/>
        <end position="322"/>
    </location>
</feature>